<feature type="region of interest" description="Disordered" evidence="2">
    <location>
        <begin position="27"/>
        <end position="68"/>
    </location>
</feature>
<dbReference type="PATRIC" id="fig|360411.5.peg.3141"/>
<evidence type="ECO:0000313" key="6">
    <source>
        <dbReference type="Proteomes" id="UP000050514"/>
    </source>
</evidence>
<dbReference type="EMBL" id="LGHJ01000013">
    <property type="protein sequence ID" value="KPL75879.1"/>
    <property type="molecule type" value="Genomic_DNA"/>
</dbReference>
<proteinExistence type="predicted"/>
<dbReference type="InterPro" id="IPR003760">
    <property type="entry name" value="PnrA-like"/>
</dbReference>
<name>A0A0P6Y2I1_9CHLR</name>
<keyword evidence="6" id="KW-1185">Reference proteome</keyword>
<dbReference type="PROSITE" id="PS51257">
    <property type="entry name" value="PROKAR_LIPOPROTEIN"/>
    <property type="match status" value="1"/>
</dbReference>
<dbReference type="InterPro" id="IPR052910">
    <property type="entry name" value="ABC-Purine-Binding"/>
</dbReference>
<dbReference type="Pfam" id="PF02608">
    <property type="entry name" value="Bmp"/>
    <property type="match status" value="1"/>
</dbReference>
<sequence length="440" mass="47929">MKSKRIWFVMSFVLLLTLLVSACQPAATPTQAPQPTQPPAEPQPTQPPAEPQPTQPPAEPQPTQPPAEPEEFIIGMLLVGPYNDRGWSQAHYDAGLYVEKKIPGVKLIYIDKVNPADRPGTTPEQLAEDLLSKGAKLIIFNSDDMKDGAINFARAHPDVPVIHASGDTSWKEGVNYIEFPKFGNTMGRMEYGKMIAGCAAALTTKTGQIGYLGPLINDETRRLTASAYLGAKYCYEKYAGKNPADLKFKVTWIGFWFNIPGFTADPTQVADDFLNSGYDVVISGIDTTEALVQASKARAAGKEVWAIPYDYEGACAEAPEVCLGVPYFNWGPAYLRAVEQVKAGTFKSYFEWLGPDWTNINNHDTSAVGFVFGDALSADAKANVEKFIAELAGGLNLFVGPLNYQDGTPFLAEGEVATDLQVWYLPQLLEGMEGQSVPSN</sequence>
<dbReference type="GO" id="GO:0005886">
    <property type="term" value="C:plasma membrane"/>
    <property type="evidence" value="ECO:0007669"/>
    <property type="project" value="InterPro"/>
</dbReference>
<evidence type="ECO:0000256" key="3">
    <source>
        <dbReference type="SAM" id="SignalP"/>
    </source>
</evidence>
<evidence type="ECO:0000256" key="1">
    <source>
        <dbReference type="ARBA" id="ARBA00022729"/>
    </source>
</evidence>
<dbReference type="AlphaFoldDB" id="A0A0P6Y2I1"/>
<organism evidence="5 6">
    <name type="scientific">Bellilinea caldifistulae</name>
    <dbReference type="NCBI Taxonomy" id="360411"/>
    <lineage>
        <taxon>Bacteria</taxon>
        <taxon>Bacillati</taxon>
        <taxon>Chloroflexota</taxon>
        <taxon>Anaerolineae</taxon>
        <taxon>Anaerolineales</taxon>
        <taxon>Anaerolineaceae</taxon>
        <taxon>Bellilinea</taxon>
    </lineage>
</organism>
<dbReference type="Proteomes" id="UP000050514">
    <property type="component" value="Unassembled WGS sequence"/>
</dbReference>
<dbReference type="Gene3D" id="3.40.50.2300">
    <property type="match status" value="2"/>
</dbReference>
<evidence type="ECO:0000256" key="2">
    <source>
        <dbReference type="SAM" id="MobiDB-lite"/>
    </source>
</evidence>
<comment type="caution">
    <text evidence="5">The sequence shown here is derived from an EMBL/GenBank/DDBJ whole genome shotgun (WGS) entry which is preliminary data.</text>
</comment>
<reference evidence="5 6" key="1">
    <citation type="submission" date="2015-07" db="EMBL/GenBank/DDBJ databases">
        <title>Draft genome of Bellilinea caldifistulae DSM 17877.</title>
        <authorList>
            <person name="Hemp J."/>
            <person name="Ward L.M."/>
            <person name="Pace L.A."/>
            <person name="Fischer W.W."/>
        </authorList>
    </citation>
    <scope>NUCLEOTIDE SEQUENCE [LARGE SCALE GENOMIC DNA]</scope>
    <source>
        <strain evidence="5 6">GOMI-1</strain>
    </source>
</reference>
<dbReference type="RefSeq" id="WP_061918229.1">
    <property type="nucleotide sequence ID" value="NZ_DF967971.1"/>
</dbReference>
<evidence type="ECO:0000259" key="4">
    <source>
        <dbReference type="Pfam" id="PF02608"/>
    </source>
</evidence>
<protein>
    <submittedName>
        <fullName evidence="5">Lipoprotein</fullName>
    </submittedName>
</protein>
<accession>A0A0P6Y2I1</accession>
<keyword evidence="5" id="KW-0449">Lipoprotein</keyword>
<feature type="domain" description="ABC transporter substrate-binding protein PnrA-like" evidence="4">
    <location>
        <begin position="74"/>
        <end position="346"/>
    </location>
</feature>
<dbReference type="PANTHER" id="PTHR43208">
    <property type="entry name" value="ABC TRANSPORTER SUBSTRATE-BINDING PROTEIN"/>
    <property type="match status" value="1"/>
</dbReference>
<dbReference type="STRING" id="360411.AC812_07865"/>
<evidence type="ECO:0000313" key="5">
    <source>
        <dbReference type="EMBL" id="KPL75879.1"/>
    </source>
</evidence>
<feature type="signal peptide" evidence="3">
    <location>
        <begin position="1"/>
        <end position="22"/>
    </location>
</feature>
<keyword evidence="1 3" id="KW-0732">Signal</keyword>
<gene>
    <name evidence="5" type="ORF">AC812_07865</name>
</gene>
<feature type="compositionally biased region" description="Pro residues" evidence="2">
    <location>
        <begin position="35"/>
        <end position="67"/>
    </location>
</feature>
<dbReference type="PANTHER" id="PTHR43208:SF1">
    <property type="entry name" value="ABC TRANSPORTER SUBSTRATE-BINDING PROTEIN"/>
    <property type="match status" value="1"/>
</dbReference>
<feature type="chain" id="PRO_5006133332" evidence="3">
    <location>
        <begin position="23"/>
        <end position="440"/>
    </location>
</feature>